<evidence type="ECO:0000313" key="5">
    <source>
        <dbReference type="Proteomes" id="UP001415169"/>
    </source>
</evidence>
<keyword evidence="1" id="KW-0812">Transmembrane</keyword>
<evidence type="ECO:0008006" key="6">
    <source>
        <dbReference type="Google" id="ProtNLM"/>
    </source>
</evidence>
<feature type="domain" description="Predicted membrane protein YciQ-like C-terminal" evidence="3">
    <location>
        <begin position="276"/>
        <end position="487"/>
    </location>
</feature>
<dbReference type="Pfam" id="PF20990">
    <property type="entry name" value="DUF2207_C"/>
    <property type="match status" value="1"/>
</dbReference>
<comment type="caution">
    <text evidence="4">The sequence shown here is derived from an EMBL/GenBank/DDBJ whole genome shotgun (WGS) entry which is preliminary data.</text>
</comment>
<evidence type="ECO:0000259" key="2">
    <source>
        <dbReference type="Pfam" id="PF09972"/>
    </source>
</evidence>
<dbReference type="EMBL" id="BAABBV010000001">
    <property type="protein sequence ID" value="GAA4163207.1"/>
    <property type="molecule type" value="Genomic_DNA"/>
</dbReference>
<reference evidence="4" key="1">
    <citation type="journal article" date="2014" name="Int. J. Syst. Evol. Microbiol.">
        <title>Complete genome of a new Firmicutes species belonging to the dominant human colonic microbiota ('Ruminococcus bicirculans') reveals two chromosomes and a selective capacity to utilize plant glucans.</title>
        <authorList>
            <consortium name="NISC Comparative Sequencing Program"/>
            <person name="Wegmann U."/>
            <person name="Louis P."/>
            <person name="Goesmann A."/>
            <person name="Henrissat B."/>
            <person name="Duncan S.H."/>
            <person name="Flint H.J."/>
        </authorList>
    </citation>
    <scope>NUCLEOTIDE SEQUENCE</scope>
    <source>
        <strain evidence="4">JCM 17590</strain>
    </source>
</reference>
<keyword evidence="5" id="KW-1185">Reference proteome</keyword>
<evidence type="ECO:0000259" key="3">
    <source>
        <dbReference type="Pfam" id="PF20990"/>
    </source>
</evidence>
<dbReference type="Proteomes" id="UP001415169">
    <property type="component" value="Unassembled WGS sequence"/>
</dbReference>
<reference evidence="4" key="2">
    <citation type="submission" date="2023-12" db="EMBL/GenBank/DDBJ databases">
        <authorList>
            <person name="Sun Q."/>
            <person name="Inoue M."/>
        </authorList>
    </citation>
    <scope>NUCLEOTIDE SEQUENCE</scope>
    <source>
        <strain evidence="4">JCM 17590</strain>
    </source>
</reference>
<feature type="transmembrane region" description="Helical" evidence="1">
    <location>
        <begin position="428"/>
        <end position="449"/>
    </location>
</feature>
<sequence length="608" mass="64778">MIAIGWFGVSIVGGFIDGWNGDDSSSESSSSIDDFSFNSLTTDYTLTRDAAHHADLAVTETFDTQFSDYDLNHGILRAIPRTADGRSLHLKVRSVTDADGTPIQYQSDNGGGFTVLKIGDPYEYVTGRQTYVIRYTMRDVIQQQAFGGAQRFNFDVNGTGWDVMFDKVTATLHVPADLAGALNGDDACYQGKQGATTVCAHNGDGSTFTASASNLGPHENVTMIVGFTGGTFAVPISIPRLIVWIVLGLAVVVLALAIIVRFRSLGNPKGTGIIVPQYEAFPGIGVMEAAELLDQRDRAFPALVTELVTSRAATMTRDDEGTEKTDDDVYTLKLLDGRVLDDDDSTAVATLFGSLKHGKTVSLRRDNAKVGDAVSKLLRDAHRSVRKQGLIARRHTRFSTSLLIAGLALVVVGIALLAGLHFVGLSSWVHNVALVISIAFGVATVVFVWPRERLTESALPAYEHLLGIRDYLRLAEADRIKMLQSPSGAETTPIVSADGTPNGEQLVKLYEKLLPYAILFDIEKEWREVLGGYWATTPTEVTPTLQPMGTFLLANAFASSNYATTASTSTSTSSGSHSWSSSGGSSSFSSGGGGFSGGGFGGGGGGGW</sequence>
<dbReference type="Pfam" id="PF09972">
    <property type="entry name" value="DUF2207"/>
    <property type="match status" value="1"/>
</dbReference>
<organism evidence="4 5">
    <name type="scientific">Gryllotalpicola daejeonensis</name>
    <dbReference type="NCBI Taxonomy" id="993087"/>
    <lineage>
        <taxon>Bacteria</taxon>
        <taxon>Bacillati</taxon>
        <taxon>Actinomycetota</taxon>
        <taxon>Actinomycetes</taxon>
        <taxon>Micrococcales</taxon>
        <taxon>Microbacteriaceae</taxon>
        <taxon>Gryllotalpicola</taxon>
    </lineage>
</organism>
<feature type="transmembrane region" description="Helical" evidence="1">
    <location>
        <begin position="241"/>
        <end position="260"/>
    </location>
</feature>
<evidence type="ECO:0000256" key="1">
    <source>
        <dbReference type="SAM" id="Phobius"/>
    </source>
</evidence>
<dbReference type="InterPro" id="IPR048389">
    <property type="entry name" value="YciQ-like_C"/>
</dbReference>
<accession>A0ABP7ZLN5</accession>
<protein>
    <recommendedName>
        <fullName evidence="6">DUF2207 domain-containing protein</fullName>
    </recommendedName>
</protein>
<gene>
    <name evidence="4" type="ORF">GCM10022286_23350</name>
</gene>
<proteinExistence type="predicted"/>
<evidence type="ECO:0000313" key="4">
    <source>
        <dbReference type="EMBL" id="GAA4163207.1"/>
    </source>
</evidence>
<dbReference type="InterPro" id="IPR018702">
    <property type="entry name" value="DUF2207"/>
</dbReference>
<keyword evidence="1" id="KW-0472">Membrane</keyword>
<feature type="transmembrane region" description="Helical" evidence="1">
    <location>
        <begin position="402"/>
        <end position="422"/>
    </location>
</feature>
<name>A0ABP7ZLN5_9MICO</name>
<keyword evidence="1" id="KW-1133">Transmembrane helix</keyword>
<feature type="domain" description="DUF2207" evidence="2">
    <location>
        <begin position="44"/>
        <end position="227"/>
    </location>
</feature>